<reference evidence="2" key="2">
    <citation type="submission" date="2021-04" db="EMBL/GenBank/DDBJ databases">
        <title>Isolation and characterization of a novel species of the genus Sulfurimonas.</title>
        <authorList>
            <person name="Fukui M."/>
        </authorList>
    </citation>
    <scope>NUCLEOTIDE SEQUENCE</scope>
    <source>
        <strain evidence="2">H1576</strain>
    </source>
</reference>
<dbReference type="AlphaFoldDB" id="A0A975GCB5"/>
<evidence type="ECO:0000313" key="3">
    <source>
        <dbReference type="Proteomes" id="UP000671852"/>
    </source>
</evidence>
<sequence>MSKAVQALLSGIFFTFILDFFLFLGIKLHYTDENSVGVYYNILFADHQNIFVFITFSILLGYITIYLSNKIALAILGTLFALSLSTLIFSIGNQVGKIMLMKNNVLLQTKKYTYTGDIIYNGRKEVTFYDYKLKKVLTFDKKNLKGDY</sequence>
<proteinExistence type="predicted"/>
<keyword evidence="1" id="KW-0472">Membrane</keyword>
<name>A0A975GCB5_9BACT</name>
<reference evidence="2" key="1">
    <citation type="submission" date="2019-11" db="EMBL/GenBank/DDBJ databases">
        <authorList>
            <person name="Kojima H."/>
        </authorList>
    </citation>
    <scope>NUCLEOTIDE SEQUENCE</scope>
    <source>
        <strain evidence="2">H1576</strain>
    </source>
</reference>
<evidence type="ECO:0000313" key="2">
    <source>
        <dbReference type="EMBL" id="QSZ41450.1"/>
    </source>
</evidence>
<accession>A0A975GCB5</accession>
<feature type="transmembrane region" description="Helical" evidence="1">
    <location>
        <begin position="71"/>
        <end position="92"/>
    </location>
</feature>
<feature type="transmembrane region" description="Helical" evidence="1">
    <location>
        <begin position="6"/>
        <end position="26"/>
    </location>
</feature>
<protein>
    <submittedName>
        <fullName evidence="2">Uncharacterized protein</fullName>
    </submittedName>
</protein>
<gene>
    <name evidence="2" type="ORF">GJV85_04780</name>
</gene>
<keyword evidence="1" id="KW-1133">Transmembrane helix</keyword>
<dbReference type="RefSeq" id="WP_207562731.1">
    <property type="nucleotide sequence ID" value="NZ_CP046072.1"/>
</dbReference>
<dbReference type="Proteomes" id="UP000671852">
    <property type="component" value="Chromosome"/>
</dbReference>
<evidence type="ECO:0000256" key="1">
    <source>
        <dbReference type="SAM" id="Phobius"/>
    </source>
</evidence>
<organism evidence="2 3">
    <name type="scientific">Sulfurimonas aquatica</name>
    <dbReference type="NCBI Taxonomy" id="2672570"/>
    <lineage>
        <taxon>Bacteria</taxon>
        <taxon>Pseudomonadati</taxon>
        <taxon>Campylobacterota</taxon>
        <taxon>Epsilonproteobacteria</taxon>
        <taxon>Campylobacterales</taxon>
        <taxon>Sulfurimonadaceae</taxon>
        <taxon>Sulfurimonas</taxon>
    </lineage>
</organism>
<dbReference type="KEGG" id="saqt:GJV85_04780"/>
<keyword evidence="3" id="KW-1185">Reference proteome</keyword>
<keyword evidence="1" id="KW-0812">Transmembrane</keyword>
<feature type="transmembrane region" description="Helical" evidence="1">
    <location>
        <begin position="38"/>
        <end position="65"/>
    </location>
</feature>
<dbReference type="EMBL" id="CP046072">
    <property type="protein sequence ID" value="QSZ41450.1"/>
    <property type="molecule type" value="Genomic_DNA"/>
</dbReference>